<dbReference type="Gene3D" id="3.40.50.1220">
    <property type="entry name" value="TPP-binding domain"/>
    <property type="match status" value="1"/>
</dbReference>
<evidence type="ECO:0000259" key="4">
    <source>
        <dbReference type="Pfam" id="PF00205"/>
    </source>
</evidence>
<dbReference type="InterPro" id="IPR011766">
    <property type="entry name" value="TPP_enzyme_TPP-bd"/>
</dbReference>
<dbReference type="GO" id="GO:0009099">
    <property type="term" value="P:L-valine biosynthetic process"/>
    <property type="evidence" value="ECO:0007669"/>
    <property type="project" value="TreeGrafter"/>
</dbReference>
<name>A0A364LMD6_9GAMM</name>
<dbReference type="GO" id="GO:0003984">
    <property type="term" value="F:acetolactate synthase activity"/>
    <property type="evidence" value="ECO:0007669"/>
    <property type="project" value="TreeGrafter"/>
</dbReference>
<evidence type="ECO:0000256" key="2">
    <source>
        <dbReference type="ARBA" id="ARBA00023052"/>
    </source>
</evidence>
<sequence length="624" mass="68865">MQTIKLTTAQALLRFLANQYIKLDGREYRFVQGIFGIFGHGNVTGIGEALEYDDSGLTYYQGHNEQGMAHAATAYAKQKNRLGILACTSSIGPGATNMITAAATATTNRIPLLLLPGDIFSCRQPDPVLQQLEVPHDYTISVNDCFKPVSKYWDRIQRPEQLISACMNALRVLTDPAETGAVTLCLPQDVQSESYDYPETFFARRVWRIERESVSQEAIDEAAMLLLKAEKPLIIAGGGVHYSLAADTLAEFASRHHIPVAETQAGKSALPASHPMNLGGIGVTGSEAANLLAAQADLILVVGSRLQDFTTASKWGFKNETCQLINLNISRFDAVKMDSMILKGDAKSGLLQLSQSIKNFETSPSYRQHIQQYRKAWQDELTRVIAIPEKRANGLSQTAILGLLNQLTTKNDVIIGAAGSLPGDLHRLWQSKAAKDYHLEYAYSCMGYEISAGLGVRMAKEKEEGEVYVLVGDGSYIMLHSELLTCIQEQLKITIILFDNHGYQCIRNLQEANGSMGFGNEFRYRSLQSRRLDGDYIKIDFCRYAEALGAKAIYADSYDDFKTALVNAKQNTGSTVIVLPVLPKTMSKGYETWWRVGVAAVSNSEKVRAAHANMQQQIESAKLF</sequence>
<dbReference type="InterPro" id="IPR029035">
    <property type="entry name" value="DHS-like_NAD/FAD-binding_dom"/>
</dbReference>
<organism evidence="7 8">
    <name type="scientific">Legionella quinlivanii</name>
    <dbReference type="NCBI Taxonomy" id="45073"/>
    <lineage>
        <taxon>Bacteria</taxon>
        <taxon>Pseudomonadati</taxon>
        <taxon>Pseudomonadota</taxon>
        <taxon>Gammaproteobacteria</taxon>
        <taxon>Legionellales</taxon>
        <taxon>Legionellaceae</taxon>
        <taxon>Legionella</taxon>
    </lineage>
</organism>
<dbReference type="GO" id="GO:0030976">
    <property type="term" value="F:thiamine pyrophosphate binding"/>
    <property type="evidence" value="ECO:0007669"/>
    <property type="project" value="InterPro"/>
</dbReference>
<dbReference type="Gene3D" id="3.40.50.970">
    <property type="match status" value="2"/>
</dbReference>
<dbReference type="InterPro" id="IPR012001">
    <property type="entry name" value="Thiamin_PyroP_enz_TPP-bd_dom"/>
</dbReference>
<dbReference type="InterPro" id="IPR030817">
    <property type="entry name" value="Myo_inos_IolD"/>
</dbReference>
<feature type="domain" description="Thiamine pyrophosphate enzyme central" evidence="4">
    <location>
        <begin position="219"/>
        <end position="352"/>
    </location>
</feature>
<feature type="domain" description="Thiamine pyrophosphate enzyme N-terminal TPP-binding" evidence="6">
    <location>
        <begin position="31"/>
        <end position="124"/>
    </location>
</feature>
<dbReference type="Pfam" id="PF02776">
    <property type="entry name" value="TPP_enzyme_N"/>
    <property type="match status" value="1"/>
</dbReference>
<dbReference type="Pfam" id="PF02775">
    <property type="entry name" value="TPP_enzyme_C"/>
    <property type="match status" value="1"/>
</dbReference>
<dbReference type="GO" id="GO:0019310">
    <property type="term" value="P:inositol catabolic process"/>
    <property type="evidence" value="ECO:0007669"/>
    <property type="project" value="InterPro"/>
</dbReference>
<evidence type="ECO:0000313" key="7">
    <source>
        <dbReference type="EMBL" id="RAP38021.1"/>
    </source>
</evidence>
<evidence type="ECO:0000256" key="1">
    <source>
        <dbReference type="ARBA" id="ARBA00007812"/>
    </source>
</evidence>
<evidence type="ECO:0000313" key="8">
    <source>
        <dbReference type="Proteomes" id="UP000249458"/>
    </source>
</evidence>
<gene>
    <name evidence="7" type="ORF">B1207_03260</name>
</gene>
<dbReference type="RefSeq" id="WP_112218570.1">
    <property type="nucleotide sequence ID" value="NZ_MVJN01000002.1"/>
</dbReference>
<dbReference type="EMBL" id="MVJN01000002">
    <property type="protein sequence ID" value="RAP38021.1"/>
    <property type="molecule type" value="Genomic_DNA"/>
</dbReference>
<dbReference type="InterPro" id="IPR029061">
    <property type="entry name" value="THDP-binding"/>
</dbReference>
<dbReference type="Proteomes" id="UP000249458">
    <property type="component" value="Unassembled WGS sequence"/>
</dbReference>
<keyword evidence="7" id="KW-0378">Hydrolase</keyword>
<dbReference type="SUPFAM" id="SSF52467">
    <property type="entry name" value="DHS-like NAD/FAD-binding domain"/>
    <property type="match status" value="1"/>
</dbReference>
<dbReference type="SUPFAM" id="SSF52518">
    <property type="entry name" value="Thiamin diphosphate-binding fold (THDP-binding)"/>
    <property type="match status" value="2"/>
</dbReference>
<reference evidence="7 8" key="1">
    <citation type="submission" date="2017-02" db="EMBL/GenBank/DDBJ databases">
        <title>Legionella quilivanii strain from human: case report and whole genome sequencing analysis.</title>
        <authorList>
            <person name="Lalancette C."/>
            <person name="Leduc J.-M."/>
            <person name="Levesque S."/>
            <person name="Fournier E."/>
            <person name="Saoud J."/>
            <person name="Faucher S.P."/>
            <person name="Bernard K."/>
            <person name="Martineau C."/>
            <person name="Longtin J."/>
        </authorList>
    </citation>
    <scope>NUCLEOTIDE SEQUENCE [LARGE SCALE GENOMIC DNA]</scope>
    <source>
        <strain evidence="7 8">ID143958</strain>
    </source>
</reference>
<comment type="similarity">
    <text evidence="1 3">Belongs to the TPP enzyme family.</text>
</comment>
<dbReference type="InterPro" id="IPR012000">
    <property type="entry name" value="Thiamin_PyroP_enz_cen_dom"/>
</dbReference>
<proteinExistence type="inferred from homology"/>
<evidence type="ECO:0000259" key="5">
    <source>
        <dbReference type="Pfam" id="PF02775"/>
    </source>
</evidence>
<dbReference type="GO" id="GO:0009097">
    <property type="term" value="P:isoleucine biosynthetic process"/>
    <property type="evidence" value="ECO:0007669"/>
    <property type="project" value="TreeGrafter"/>
</dbReference>
<dbReference type="GO" id="GO:0016823">
    <property type="term" value="F:hydrolase activity, acting on acid carbon-carbon bonds, in ketonic substances"/>
    <property type="evidence" value="ECO:0007669"/>
    <property type="project" value="InterPro"/>
</dbReference>
<dbReference type="CDD" id="cd02003">
    <property type="entry name" value="TPP_IolD"/>
    <property type="match status" value="1"/>
</dbReference>
<dbReference type="GO" id="GO:0005948">
    <property type="term" value="C:acetolactate synthase complex"/>
    <property type="evidence" value="ECO:0007669"/>
    <property type="project" value="TreeGrafter"/>
</dbReference>
<dbReference type="PANTHER" id="PTHR18968:SF9">
    <property type="entry name" value="3D-(3,5_4)-TRIHYDROXYCYCLOHEXANE-1,2-DIONE HYDROLASE"/>
    <property type="match status" value="1"/>
</dbReference>
<comment type="caution">
    <text evidence="7">The sequence shown here is derived from an EMBL/GenBank/DDBJ whole genome shotgun (WGS) entry which is preliminary data.</text>
</comment>
<dbReference type="Pfam" id="PF00205">
    <property type="entry name" value="TPP_enzyme_M"/>
    <property type="match status" value="1"/>
</dbReference>
<dbReference type="GO" id="GO:0050660">
    <property type="term" value="F:flavin adenine dinucleotide binding"/>
    <property type="evidence" value="ECO:0007669"/>
    <property type="project" value="TreeGrafter"/>
</dbReference>
<feature type="domain" description="Thiamine pyrophosphate enzyme TPP-binding" evidence="5">
    <location>
        <begin position="418"/>
        <end position="578"/>
    </location>
</feature>
<dbReference type="GO" id="GO:0000287">
    <property type="term" value="F:magnesium ion binding"/>
    <property type="evidence" value="ECO:0007669"/>
    <property type="project" value="InterPro"/>
</dbReference>
<keyword evidence="2 3" id="KW-0786">Thiamine pyrophosphate</keyword>
<accession>A0A364LMD6</accession>
<evidence type="ECO:0000256" key="3">
    <source>
        <dbReference type="RuleBase" id="RU362132"/>
    </source>
</evidence>
<dbReference type="NCBIfam" id="TIGR04377">
    <property type="entry name" value="myo_inos_iolD"/>
    <property type="match status" value="1"/>
</dbReference>
<protein>
    <submittedName>
        <fullName evidence="7">3D-(3,5/4)-trihydroxycyclohexane-1,2-dione acylhydrolase (Decyclizing)</fullName>
    </submittedName>
</protein>
<evidence type="ECO:0000259" key="6">
    <source>
        <dbReference type="Pfam" id="PF02776"/>
    </source>
</evidence>
<dbReference type="AlphaFoldDB" id="A0A364LMD6"/>
<dbReference type="InterPro" id="IPR045229">
    <property type="entry name" value="TPP_enz"/>
</dbReference>
<dbReference type="CDD" id="cd07035">
    <property type="entry name" value="TPP_PYR_POX_like"/>
    <property type="match status" value="1"/>
</dbReference>
<dbReference type="PANTHER" id="PTHR18968">
    <property type="entry name" value="THIAMINE PYROPHOSPHATE ENZYMES"/>
    <property type="match status" value="1"/>
</dbReference>